<feature type="compositionally biased region" description="Low complexity" evidence="1">
    <location>
        <begin position="1"/>
        <end position="37"/>
    </location>
</feature>
<feature type="compositionally biased region" description="Polar residues" evidence="1">
    <location>
        <begin position="48"/>
        <end position="57"/>
    </location>
</feature>
<feature type="compositionally biased region" description="Basic residues" evidence="1">
    <location>
        <begin position="107"/>
        <end position="118"/>
    </location>
</feature>
<sequence>MQPGTVTTGTSTSEFTSCLTTSTSSTSDSRSSTGPSSILNASPPRIQYTAQTPGSQEPSRRARDSLAHPKSKIAHPSRSSGRLGVLARQEEAGYDGRRAAAAQAAARHSKGRRVTRGH</sequence>
<protein>
    <submittedName>
        <fullName evidence="2">Uncharacterized protein</fullName>
    </submittedName>
</protein>
<dbReference type="EMBL" id="KL142378">
    <property type="protein sequence ID" value="KDR76829.1"/>
    <property type="molecule type" value="Genomic_DNA"/>
</dbReference>
<reference evidence="3" key="1">
    <citation type="journal article" date="2014" name="Proc. Natl. Acad. Sci. U.S.A.">
        <title>Extensive sampling of basidiomycete genomes demonstrates inadequacy of the white-rot/brown-rot paradigm for wood decay fungi.</title>
        <authorList>
            <person name="Riley R."/>
            <person name="Salamov A.A."/>
            <person name="Brown D.W."/>
            <person name="Nagy L.G."/>
            <person name="Floudas D."/>
            <person name="Held B.W."/>
            <person name="Levasseur A."/>
            <person name="Lombard V."/>
            <person name="Morin E."/>
            <person name="Otillar R."/>
            <person name="Lindquist E.A."/>
            <person name="Sun H."/>
            <person name="LaButti K.M."/>
            <person name="Schmutz J."/>
            <person name="Jabbour D."/>
            <person name="Luo H."/>
            <person name="Baker S.E."/>
            <person name="Pisabarro A.G."/>
            <person name="Walton J.D."/>
            <person name="Blanchette R.A."/>
            <person name="Henrissat B."/>
            <person name="Martin F."/>
            <person name="Cullen D."/>
            <person name="Hibbett D.S."/>
            <person name="Grigoriev I.V."/>
        </authorList>
    </citation>
    <scope>NUCLEOTIDE SEQUENCE [LARGE SCALE GENOMIC DNA]</scope>
    <source>
        <strain evidence="3">CBS 339.88</strain>
    </source>
</reference>
<dbReference type="Proteomes" id="UP000027222">
    <property type="component" value="Unassembled WGS sequence"/>
</dbReference>
<evidence type="ECO:0000313" key="2">
    <source>
        <dbReference type="EMBL" id="KDR76829.1"/>
    </source>
</evidence>
<accession>A0A067TAA7</accession>
<feature type="region of interest" description="Disordered" evidence="1">
    <location>
        <begin position="1"/>
        <end position="118"/>
    </location>
</feature>
<name>A0A067TAA7_GALM3</name>
<keyword evidence="3" id="KW-1185">Reference proteome</keyword>
<dbReference type="HOGENOM" id="CLU_2073323_0_0_1"/>
<evidence type="ECO:0000313" key="3">
    <source>
        <dbReference type="Proteomes" id="UP000027222"/>
    </source>
</evidence>
<evidence type="ECO:0000256" key="1">
    <source>
        <dbReference type="SAM" id="MobiDB-lite"/>
    </source>
</evidence>
<feature type="compositionally biased region" description="Basic and acidic residues" evidence="1">
    <location>
        <begin position="58"/>
        <end position="67"/>
    </location>
</feature>
<gene>
    <name evidence="2" type="ORF">GALMADRAFT_455224</name>
</gene>
<feature type="compositionally biased region" description="Basic and acidic residues" evidence="1">
    <location>
        <begin position="88"/>
        <end position="98"/>
    </location>
</feature>
<proteinExistence type="predicted"/>
<organism evidence="2 3">
    <name type="scientific">Galerina marginata (strain CBS 339.88)</name>
    <dbReference type="NCBI Taxonomy" id="685588"/>
    <lineage>
        <taxon>Eukaryota</taxon>
        <taxon>Fungi</taxon>
        <taxon>Dikarya</taxon>
        <taxon>Basidiomycota</taxon>
        <taxon>Agaricomycotina</taxon>
        <taxon>Agaricomycetes</taxon>
        <taxon>Agaricomycetidae</taxon>
        <taxon>Agaricales</taxon>
        <taxon>Agaricineae</taxon>
        <taxon>Strophariaceae</taxon>
        <taxon>Galerina</taxon>
    </lineage>
</organism>
<dbReference type="AlphaFoldDB" id="A0A067TAA7"/>